<feature type="region of interest" description="Disordered" evidence="1">
    <location>
        <begin position="1"/>
        <end position="30"/>
    </location>
</feature>
<evidence type="ECO:0000256" key="1">
    <source>
        <dbReference type="SAM" id="MobiDB-lite"/>
    </source>
</evidence>
<gene>
    <name evidence="2" type="ORF">S01H4_21629</name>
</gene>
<feature type="compositionally biased region" description="Polar residues" evidence="1">
    <location>
        <begin position="1"/>
        <end position="17"/>
    </location>
</feature>
<dbReference type="EMBL" id="BART01009817">
    <property type="protein sequence ID" value="GAG81363.1"/>
    <property type="molecule type" value="Genomic_DNA"/>
</dbReference>
<organism evidence="2">
    <name type="scientific">marine sediment metagenome</name>
    <dbReference type="NCBI Taxonomy" id="412755"/>
    <lineage>
        <taxon>unclassified sequences</taxon>
        <taxon>metagenomes</taxon>
        <taxon>ecological metagenomes</taxon>
    </lineage>
</organism>
<feature type="non-terminal residue" evidence="2">
    <location>
        <position position="1"/>
    </location>
</feature>
<dbReference type="AlphaFoldDB" id="X1BB54"/>
<comment type="caution">
    <text evidence="2">The sequence shown here is derived from an EMBL/GenBank/DDBJ whole genome shotgun (WGS) entry which is preliminary data.</text>
</comment>
<accession>X1BB54</accession>
<evidence type="ECO:0000313" key="2">
    <source>
        <dbReference type="EMBL" id="GAG81363.1"/>
    </source>
</evidence>
<reference evidence="2" key="1">
    <citation type="journal article" date="2014" name="Front. Microbiol.">
        <title>High frequency of phylogenetically diverse reductive dehalogenase-homologous genes in deep subseafloor sedimentary metagenomes.</title>
        <authorList>
            <person name="Kawai M."/>
            <person name="Futagami T."/>
            <person name="Toyoda A."/>
            <person name="Takaki Y."/>
            <person name="Nishi S."/>
            <person name="Hori S."/>
            <person name="Arai W."/>
            <person name="Tsubouchi T."/>
            <person name="Morono Y."/>
            <person name="Uchiyama I."/>
            <person name="Ito T."/>
            <person name="Fujiyama A."/>
            <person name="Inagaki F."/>
            <person name="Takami H."/>
        </authorList>
    </citation>
    <scope>NUCLEOTIDE SEQUENCE</scope>
    <source>
        <strain evidence="2">Expedition CK06-06</strain>
    </source>
</reference>
<name>X1BB54_9ZZZZ</name>
<protein>
    <submittedName>
        <fullName evidence="2">Uncharacterized protein</fullName>
    </submittedName>
</protein>
<sequence>STIASQRIKRTSISSEPPEQENHTFKRARE</sequence>
<proteinExistence type="predicted"/>